<evidence type="ECO:0000256" key="7">
    <source>
        <dbReference type="SAM" id="MobiDB-lite"/>
    </source>
</evidence>
<evidence type="ECO:0000256" key="6">
    <source>
        <dbReference type="ARBA" id="ARBA00023136"/>
    </source>
</evidence>
<dbReference type="Gene3D" id="1.10.287.1260">
    <property type="match status" value="1"/>
</dbReference>
<feature type="region of interest" description="Disordered" evidence="7">
    <location>
        <begin position="280"/>
        <end position="313"/>
    </location>
</feature>
<evidence type="ECO:0000259" key="11">
    <source>
        <dbReference type="Pfam" id="PF21088"/>
    </source>
</evidence>
<evidence type="ECO:0000256" key="1">
    <source>
        <dbReference type="ARBA" id="ARBA00004651"/>
    </source>
</evidence>
<evidence type="ECO:0000313" key="12">
    <source>
        <dbReference type="EMBL" id="MCS3678820.1"/>
    </source>
</evidence>
<dbReference type="Pfam" id="PF21082">
    <property type="entry name" value="MS_channel_3rd"/>
    <property type="match status" value="1"/>
</dbReference>
<reference evidence="12" key="1">
    <citation type="submission" date="2022-08" db="EMBL/GenBank/DDBJ databases">
        <title>Genomic Encyclopedia of Type Strains, Phase V (KMG-V): Genome sequencing to study the core and pangenomes of soil and plant-associated prokaryotes.</title>
        <authorList>
            <person name="Whitman W."/>
        </authorList>
    </citation>
    <scope>NUCLEOTIDE SEQUENCE</scope>
    <source>
        <strain evidence="12">0</strain>
    </source>
</reference>
<dbReference type="InterPro" id="IPR011014">
    <property type="entry name" value="MscS_channel_TM-2"/>
</dbReference>
<name>A0A9X2Q6S3_9BACT</name>
<feature type="domain" description="Mechanosensitive ion channel MscS" evidence="9">
    <location>
        <begin position="119"/>
        <end position="176"/>
    </location>
</feature>
<dbReference type="EMBL" id="JANUAU010000010">
    <property type="protein sequence ID" value="MCS3678820.1"/>
    <property type="molecule type" value="Genomic_DNA"/>
</dbReference>
<comment type="similarity">
    <text evidence="2">Belongs to the MscS (TC 1.A.23) family.</text>
</comment>
<gene>
    <name evidence="12" type="ORF">GGP71_002762</name>
</gene>
<dbReference type="SUPFAM" id="SSF50182">
    <property type="entry name" value="Sm-like ribonucleoproteins"/>
    <property type="match status" value="1"/>
</dbReference>
<dbReference type="GO" id="GO:0005886">
    <property type="term" value="C:plasma membrane"/>
    <property type="evidence" value="ECO:0007669"/>
    <property type="project" value="UniProtKB-SubCell"/>
</dbReference>
<keyword evidence="5 8" id="KW-1133">Transmembrane helix</keyword>
<dbReference type="AlphaFoldDB" id="A0A9X2Q6S3"/>
<dbReference type="Pfam" id="PF21088">
    <property type="entry name" value="MS_channel_1st"/>
    <property type="match status" value="1"/>
</dbReference>
<feature type="transmembrane region" description="Helical" evidence="8">
    <location>
        <begin position="99"/>
        <end position="121"/>
    </location>
</feature>
<dbReference type="InterPro" id="IPR049142">
    <property type="entry name" value="MS_channel_1st"/>
</dbReference>
<dbReference type="RefSeq" id="WP_259080854.1">
    <property type="nucleotide sequence ID" value="NZ_JANUAU010000010.1"/>
</dbReference>
<evidence type="ECO:0000256" key="8">
    <source>
        <dbReference type="SAM" id="Phobius"/>
    </source>
</evidence>
<evidence type="ECO:0000256" key="4">
    <source>
        <dbReference type="ARBA" id="ARBA00022692"/>
    </source>
</evidence>
<feature type="domain" description="Mechanosensitive ion channel MscS C-terminal" evidence="10">
    <location>
        <begin position="191"/>
        <end position="276"/>
    </location>
</feature>
<dbReference type="InterPro" id="IPR011066">
    <property type="entry name" value="MscS_channel_C_sf"/>
</dbReference>
<proteinExistence type="inferred from homology"/>
<accession>A0A9X2Q6S3</accession>
<dbReference type="InterPro" id="IPR049278">
    <property type="entry name" value="MS_channel_C"/>
</dbReference>
<dbReference type="Pfam" id="PF00924">
    <property type="entry name" value="MS_channel_2nd"/>
    <property type="match status" value="1"/>
</dbReference>
<evidence type="ECO:0000256" key="5">
    <source>
        <dbReference type="ARBA" id="ARBA00022989"/>
    </source>
</evidence>
<evidence type="ECO:0000259" key="9">
    <source>
        <dbReference type="Pfam" id="PF00924"/>
    </source>
</evidence>
<dbReference type="InterPro" id="IPR045276">
    <property type="entry name" value="YbiO_bact"/>
</dbReference>
<dbReference type="SUPFAM" id="SSF82861">
    <property type="entry name" value="Mechanosensitive channel protein MscS (YggB), transmembrane region"/>
    <property type="match status" value="1"/>
</dbReference>
<keyword evidence="6 8" id="KW-0472">Membrane</keyword>
<dbReference type="GO" id="GO:0008381">
    <property type="term" value="F:mechanosensitive monoatomic ion channel activity"/>
    <property type="evidence" value="ECO:0007669"/>
    <property type="project" value="InterPro"/>
</dbReference>
<sequence>MIDLLLQLGAPQAWLDSPGLQVLLLGAVRIVIILALAALVLALVRRGTERWIATVADRPATDPKRQRAVTLGTLLQSTAGYVVWAVAGIMVLSEVGLDIGALIATAGIAGLAVGFGAQTLVKDVIGGIFLLFDDILHVGDLVTIDGHTGTIEEIGVRLIKLRKFDGELVMIPAGEVRTFGNKSVQWARSIVPVGLSYEQDVDAILPVMERVANEWVAAHEEIVLDETPQVQGLMDFGDSSVTARVVVRVTPGEQYAAERELRQRLKRAFDAKGIEIPFPQRTMHVARREAPARPPGAGDAPDSPTSPEPDANQ</sequence>
<keyword evidence="3" id="KW-1003">Cell membrane</keyword>
<comment type="caution">
    <text evidence="12">The sequence shown here is derived from an EMBL/GenBank/DDBJ whole genome shotgun (WGS) entry which is preliminary data.</text>
</comment>
<dbReference type="InterPro" id="IPR006685">
    <property type="entry name" value="MscS_channel_2nd"/>
</dbReference>
<dbReference type="InterPro" id="IPR010920">
    <property type="entry name" value="LSM_dom_sf"/>
</dbReference>
<feature type="domain" description="Mechanosensitive ion channel transmembrane helices 2/3" evidence="11">
    <location>
        <begin position="81"/>
        <end position="118"/>
    </location>
</feature>
<feature type="transmembrane region" description="Helical" evidence="8">
    <location>
        <begin position="20"/>
        <end position="44"/>
    </location>
</feature>
<dbReference type="Gene3D" id="2.30.30.60">
    <property type="match status" value="1"/>
</dbReference>
<evidence type="ECO:0000259" key="10">
    <source>
        <dbReference type="Pfam" id="PF21082"/>
    </source>
</evidence>
<dbReference type="InterPro" id="IPR023408">
    <property type="entry name" value="MscS_beta-dom_sf"/>
</dbReference>
<dbReference type="Proteomes" id="UP001155027">
    <property type="component" value="Unassembled WGS sequence"/>
</dbReference>
<protein>
    <submittedName>
        <fullName evidence="12">Small conductance mechanosensitive channel</fullName>
    </submittedName>
</protein>
<organism evidence="12 13">
    <name type="scientific">Salinibacter ruber</name>
    <dbReference type="NCBI Taxonomy" id="146919"/>
    <lineage>
        <taxon>Bacteria</taxon>
        <taxon>Pseudomonadati</taxon>
        <taxon>Rhodothermota</taxon>
        <taxon>Rhodothermia</taxon>
        <taxon>Rhodothermales</taxon>
        <taxon>Salinibacteraceae</taxon>
        <taxon>Salinibacter</taxon>
    </lineage>
</organism>
<dbReference type="Gene3D" id="3.30.70.100">
    <property type="match status" value="1"/>
</dbReference>
<evidence type="ECO:0000313" key="13">
    <source>
        <dbReference type="Proteomes" id="UP001155027"/>
    </source>
</evidence>
<dbReference type="SUPFAM" id="SSF82689">
    <property type="entry name" value="Mechanosensitive channel protein MscS (YggB), C-terminal domain"/>
    <property type="match status" value="1"/>
</dbReference>
<evidence type="ECO:0000256" key="2">
    <source>
        <dbReference type="ARBA" id="ARBA00008017"/>
    </source>
</evidence>
<feature type="transmembrane region" description="Helical" evidence="8">
    <location>
        <begin position="68"/>
        <end position="93"/>
    </location>
</feature>
<dbReference type="PANTHER" id="PTHR30460:SF0">
    <property type="entry name" value="MODERATE CONDUCTANCE MECHANOSENSITIVE CHANNEL YBIO"/>
    <property type="match status" value="1"/>
</dbReference>
<dbReference type="PANTHER" id="PTHR30460">
    <property type="entry name" value="MODERATE CONDUCTANCE MECHANOSENSITIVE CHANNEL YBIO"/>
    <property type="match status" value="1"/>
</dbReference>
<comment type="subcellular location">
    <subcellularLocation>
        <location evidence="1">Cell membrane</location>
        <topology evidence="1">Multi-pass membrane protein</topology>
    </subcellularLocation>
</comment>
<keyword evidence="4 8" id="KW-0812">Transmembrane</keyword>
<evidence type="ECO:0000256" key="3">
    <source>
        <dbReference type="ARBA" id="ARBA00022475"/>
    </source>
</evidence>